<protein>
    <submittedName>
        <fullName evidence="2">Uncharacterized protein</fullName>
    </submittedName>
</protein>
<proteinExistence type="predicted"/>
<reference evidence="2" key="1">
    <citation type="submission" date="2023-11" db="EMBL/GenBank/DDBJ databases">
        <authorList>
            <person name="De Vega J J."/>
            <person name="De Vega J J."/>
        </authorList>
    </citation>
    <scope>NUCLEOTIDE SEQUENCE</scope>
</reference>
<name>A0AAD2HZT3_9AGAR</name>
<keyword evidence="1" id="KW-0732">Signal</keyword>
<comment type="caution">
    <text evidence="2">The sequence shown here is derived from an EMBL/GenBank/DDBJ whole genome shotgun (WGS) entry which is preliminary data.</text>
</comment>
<organism evidence="2 3">
    <name type="scientific">Mycena citricolor</name>
    <dbReference type="NCBI Taxonomy" id="2018698"/>
    <lineage>
        <taxon>Eukaryota</taxon>
        <taxon>Fungi</taxon>
        <taxon>Dikarya</taxon>
        <taxon>Basidiomycota</taxon>
        <taxon>Agaricomycotina</taxon>
        <taxon>Agaricomycetes</taxon>
        <taxon>Agaricomycetidae</taxon>
        <taxon>Agaricales</taxon>
        <taxon>Marasmiineae</taxon>
        <taxon>Mycenaceae</taxon>
        <taxon>Mycena</taxon>
    </lineage>
</organism>
<sequence>MFLRHVLLFSLSGAAVVSVAAQDLGVPLSWRNSRGLSERIQIAQAAINQMTTVLDASTGEFAVVFSTSIWVVVGTHSDWTGIGYWQSGNVWSVMANQDYLAKSTVNKALVLNNLNLVFNRFSNYDQFGVSG</sequence>
<dbReference type="AlphaFoldDB" id="A0AAD2HZT3"/>
<dbReference type="Proteomes" id="UP001295794">
    <property type="component" value="Unassembled WGS sequence"/>
</dbReference>
<keyword evidence="3" id="KW-1185">Reference proteome</keyword>
<feature type="signal peptide" evidence="1">
    <location>
        <begin position="1"/>
        <end position="21"/>
    </location>
</feature>
<dbReference type="EMBL" id="CAVNYO010000471">
    <property type="protein sequence ID" value="CAK5283638.1"/>
    <property type="molecule type" value="Genomic_DNA"/>
</dbReference>
<evidence type="ECO:0000256" key="1">
    <source>
        <dbReference type="SAM" id="SignalP"/>
    </source>
</evidence>
<evidence type="ECO:0000313" key="3">
    <source>
        <dbReference type="Proteomes" id="UP001295794"/>
    </source>
</evidence>
<evidence type="ECO:0000313" key="2">
    <source>
        <dbReference type="EMBL" id="CAK5283638.1"/>
    </source>
</evidence>
<gene>
    <name evidence="2" type="ORF">MYCIT1_LOCUS36322</name>
</gene>
<feature type="chain" id="PRO_5042065021" evidence="1">
    <location>
        <begin position="22"/>
        <end position="131"/>
    </location>
</feature>
<accession>A0AAD2HZT3</accession>